<dbReference type="EMBL" id="QNUK01000933">
    <property type="protein sequence ID" value="KAF5888715.1"/>
    <property type="molecule type" value="Genomic_DNA"/>
</dbReference>
<sequence length="60" mass="6951">MFQMAQMKLWCTESLLVCVRPRVLFHLSIEAACSAPHLLPHPMHPHTLCFPAPNRFCYTQ</sequence>
<organism evidence="1 2">
    <name type="scientific">Clarias magur</name>
    <name type="common">Asian catfish</name>
    <name type="synonym">Macropteronotus magur</name>
    <dbReference type="NCBI Taxonomy" id="1594786"/>
    <lineage>
        <taxon>Eukaryota</taxon>
        <taxon>Metazoa</taxon>
        <taxon>Chordata</taxon>
        <taxon>Craniata</taxon>
        <taxon>Vertebrata</taxon>
        <taxon>Euteleostomi</taxon>
        <taxon>Actinopterygii</taxon>
        <taxon>Neopterygii</taxon>
        <taxon>Teleostei</taxon>
        <taxon>Ostariophysi</taxon>
        <taxon>Siluriformes</taxon>
        <taxon>Clariidae</taxon>
        <taxon>Clarias</taxon>
    </lineage>
</organism>
<name>A0A8J4T4B9_CLAMG</name>
<proteinExistence type="predicted"/>
<keyword evidence="2" id="KW-1185">Reference proteome</keyword>
<reference evidence="1" key="1">
    <citation type="submission" date="2020-07" db="EMBL/GenBank/DDBJ databases">
        <title>Clarias magur genome sequencing, assembly and annotation.</title>
        <authorList>
            <person name="Kushwaha B."/>
            <person name="Kumar R."/>
            <person name="Das P."/>
            <person name="Joshi C.G."/>
            <person name="Kumar D."/>
            <person name="Nagpure N.S."/>
            <person name="Pandey M."/>
            <person name="Agarwal S."/>
            <person name="Srivastava S."/>
            <person name="Singh M."/>
            <person name="Sahoo L."/>
            <person name="Jayasankar P."/>
            <person name="Meher P.K."/>
            <person name="Koringa P.G."/>
            <person name="Iquebal M.A."/>
            <person name="Das S.P."/>
            <person name="Bit A."/>
            <person name="Patnaik S."/>
            <person name="Patel N."/>
            <person name="Shah T.M."/>
            <person name="Hinsu A."/>
            <person name="Jena J.K."/>
        </authorList>
    </citation>
    <scope>NUCLEOTIDE SEQUENCE</scope>
    <source>
        <strain evidence="1">CIFAMagur01</strain>
        <tissue evidence="1">Testis</tissue>
    </source>
</reference>
<accession>A0A8J4T4B9</accession>
<dbReference type="AlphaFoldDB" id="A0A8J4T4B9"/>
<comment type="caution">
    <text evidence="1">The sequence shown here is derived from an EMBL/GenBank/DDBJ whole genome shotgun (WGS) entry which is preliminary data.</text>
</comment>
<dbReference type="Proteomes" id="UP000727407">
    <property type="component" value="Unassembled WGS sequence"/>
</dbReference>
<evidence type="ECO:0000313" key="1">
    <source>
        <dbReference type="EMBL" id="KAF5888715.1"/>
    </source>
</evidence>
<protein>
    <submittedName>
        <fullName evidence="1">Dammarenediol 12-hydroxylase</fullName>
    </submittedName>
</protein>
<evidence type="ECO:0000313" key="2">
    <source>
        <dbReference type="Proteomes" id="UP000727407"/>
    </source>
</evidence>
<gene>
    <name evidence="1" type="primary">ppds</name>
    <name evidence="1" type="ORF">DAT39_021597</name>
</gene>